<reference evidence="3 4" key="1">
    <citation type="submission" date="2015-12" db="EMBL/GenBank/DDBJ databases">
        <title>The genome of Folsomia candida.</title>
        <authorList>
            <person name="Faddeeva A."/>
            <person name="Derks M.F."/>
            <person name="Anvar Y."/>
            <person name="Smit S."/>
            <person name="Van Straalen N."/>
            <person name="Roelofs D."/>
        </authorList>
    </citation>
    <scope>NUCLEOTIDE SEQUENCE [LARGE SCALE GENOMIC DNA]</scope>
    <source>
        <strain evidence="3 4">VU population</strain>
        <tissue evidence="3">Whole body</tissue>
    </source>
</reference>
<feature type="domain" description="Chitin-binding type-2" evidence="2">
    <location>
        <begin position="351"/>
        <end position="403"/>
    </location>
</feature>
<evidence type="ECO:0000313" key="3">
    <source>
        <dbReference type="EMBL" id="OXA42576.1"/>
    </source>
</evidence>
<sequence length="403" mass="44989">MTVKLLLLLYAVLLCPGEALLGPKEIPSGNKSQKSICGDMDSCFNSYLNFMYNEFVPWTEEMGYYQYSYPALSPRTEDISGGLISGQCIYENVSMRGIWEEVAPDGLFYSNVPSGTFSFRWTTRYEDAYNIIGQYTVVNGSVIGTPIDPTPKKSFGAWCSFYTAYNLYFGFMVNPEDGYIVVTNATYDISYGDPTRLYACLPDSQFENLFPEDNPFYAELLLRLTSHVKNLMDGGLPSIPTVLIEFFRYALTAHPFADIISGDILPTPTPTPTTPSTITPTISPSTPSPDLGSFNCSGKPNGLYPHPRSCEDYAVCYDGNPTLYTCPSGTLYYPALTSCVDPSFYVCPLTCDGRLDGLYVNPYGCDYFLQCQTQFVQIFQCAFPFLFDRTQLVCNFPHLVQCD</sequence>
<proteinExistence type="predicted"/>
<feature type="signal peptide" evidence="1">
    <location>
        <begin position="1"/>
        <end position="19"/>
    </location>
</feature>
<dbReference type="GO" id="GO:0008061">
    <property type="term" value="F:chitin binding"/>
    <property type="evidence" value="ECO:0007669"/>
    <property type="project" value="InterPro"/>
</dbReference>
<evidence type="ECO:0000259" key="2">
    <source>
        <dbReference type="PROSITE" id="PS50940"/>
    </source>
</evidence>
<accession>A0A226DEF5</accession>
<dbReference type="PROSITE" id="PS50940">
    <property type="entry name" value="CHIT_BIND_II"/>
    <property type="match status" value="2"/>
</dbReference>
<evidence type="ECO:0000313" key="4">
    <source>
        <dbReference type="Proteomes" id="UP000198287"/>
    </source>
</evidence>
<dbReference type="SMART" id="SM00494">
    <property type="entry name" value="ChtBD2"/>
    <property type="match status" value="2"/>
</dbReference>
<dbReference type="AlphaFoldDB" id="A0A226DEF5"/>
<name>A0A226DEF5_FOLCA</name>
<evidence type="ECO:0000256" key="1">
    <source>
        <dbReference type="SAM" id="SignalP"/>
    </source>
</evidence>
<dbReference type="InterPro" id="IPR002557">
    <property type="entry name" value="Chitin-bd_dom"/>
</dbReference>
<dbReference type="Proteomes" id="UP000198287">
    <property type="component" value="Unassembled WGS sequence"/>
</dbReference>
<dbReference type="Gene3D" id="3.20.20.80">
    <property type="entry name" value="Glycosidases"/>
    <property type="match status" value="1"/>
</dbReference>
<keyword evidence="4" id="KW-1185">Reference proteome</keyword>
<organism evidence="3 4">
    <name type="scientific">Folsomia candida</name>
    <name type="common">Springtail</name>
    <dbReference type="NCBI Taxonomy" id="158441"/>
    <lineage>
        <taxon>Eukaryota</taxon>
        <taxon>Metazoa</taxon>
        <taxon>Ecdysozoa</taxon>
        <taxon>Arthropoda</taxon>
        <taxon>Hexapoda</taxon>
        <taxon>Collembola</taxon>
        <taxon>Entomobryomorpha</taxon>
        <taxon>Isotomoidea</taxon>
        <taxon>Isotomidae</taxon>
        <taxon>Proisotominae</taxon>
        <taxon>Folsomia</taxon>
    </lineage>
</organism>
<dbReference type="STRING" id="158441.A0A226DEF5"/>
<keyword evidence="1" id="KW-0732">Signal</keyword>
<dbReference type="InterPro" id="IPR036508">
    <property type="entry name" value="Chitin-bd_dom_sf"/>
</dbReference>
<dbReference type="OrthoDB" id="6020543at2759"/>
<comment type="caution">
    <text evidence="3">The sequence shown here is derived from an EMBL/GenBank/DDBJ whole genome shotgun (WGS) entry which is preliminary data.</text>
</comment>
<protein>
    <submittedName>
        <fullName evidence="3">Chitotriosidase-1</fullName>
    </submittedName>
</protein>
<dbReference type="Gene3D" id="2.170.140.10">
    <property type="entry name" value="Chitin binding domain"/>
    <property type="match status" value="1"/>
</dbReference>
<dbReference type="GO" id="GO:0005576">
    <property type="term" value="C:extracellular region"/>
    <property type="evidence" value="ECO:0007669"/>
    <property type="project" value="InterPro"/>
</dbReference>
<dbReference type="Pfam" id="PF01607">
    <property type="entry name" value="CBM_14"/>
    <property type="match status" value="2"/>
</dbReference>
<gene>
    <name evidence="3" type="ORF">Fcan01_22430</name>
</gene>
<feature type="domain" description="Chitin-binding type-2" evidence="2">
    <location>
        <begin position="293"/>
        <end position="349"/>
    </location>
</feature>
<feature type="chain" id="PRO_5013030952" evidence="1">
    <location>
        <begin position="20"/>
        <end position="403"/>
    </location>
</feature>
<dbReference type="SUPFAM" id="SSF57625">
    <property type="entry name" value="Invertebrate chitin-binding proteins"/>
    <property type="match status" value="2"/>
</dbReference>
<dbReference type="EMBL" id="LNIX01000025">
    <property type="protein sequence ID" value="OXA42576.1"/>
    <property type="molecule type" value="Genomic_DNA"/>
</dbReference>